<sequence>MLKTIKLNLEAIEVMNYFWQAASEKENVSEKFFHDVGQMTAMTCIYDDEFNAESVRRVLSAIKNREPLTGNQKERRFWNFNMWIMEDMEYKDSMIVPVKKLNVDALIAKVNEAVKDAKHEDVEIVFSPMFSEDYLIKGNKLLINFFMVRPSDIDDSSFNIKDRDVKEFILEKLVELESK</sequence>
<dbReference type="AlphaFoldDB" id="A0A1M5Y979"/>
<dbReference type="EMBL" id="FQXP01000012">
    <property type="protein sequence ID" value="SHI08640.1"/>
    <property type="molecule type" value="Genomic_DNA"/>
</dbReference>
<accession>A0A1M5Y979</accession>
<dbReference type="RefSeq" id="WP_072832580.1">
    <property type="nucleotide sequence ID" value="NZ_FQXP01000012.1"/>
</dbReference>
<protein>
    <submittedName>
        <fullName evidence="1">Uncharacterized protein</fullName>
    </submittedName>
</protein>
<keyword evidence="2" id="KW-1185">Reference proteome</keyword>
<gene>
    <name evidence="1" type="ORF">SAMN02745196_02755</name>
</gene>
<organism evidence="1 2">
    <name type="scientific">Clostridium collagenovorans DSM 3089</name>
    <dbReference type="NCBI Taxonomy" id="1121306"/>
    <lineage>
        <taxon>Bacteria</taxon>
        <taxon>Bacillati</taxon>
        <taxon>Bacillota</taxon>
        <taxon>Clostridia</taxon>
        <taxon>Eubacteriales</taxon>
        <taxon>Clostridiaceae</taxon>
        <taxon>Clostridium</taxon>
    </lineage>
</organism>
<dbReference type="OrthoDB" id="362018at2"/>
<name>A0A1M5Y979_9CLOT</name>
<evidence type="ECO:0000313" key="1">
    <source>
        <dbReference type="EMBL" id="SHI08640.1"/>
    </source>
</evidence>
<proteinExistence type="predicted"/>
<reference evidence="1 2" key="1">
    <citation type="submission" date="2016-11" db="EMBL/GenBank/DDBJ databases">
        <authorList>
            <person name="Jaros S."/>
            <person name="Januszkiewicz K."/>
            <person name="Wedrychowicz H."/>
        </authorList>
    </citation>
    <scope>NUCLEOTIDE SEQUENCE [LARGE SCALE GENOMIC DNA]</scope>
    <source>
        <strain evidence="1 2">DSM 3089</strain>
    </source>
</reference>
<dbReference type="Proteomes" id="UP000184526">
    <property type="component" value="Unassembled WGS sequence"/>
</dbReference>
<dbReference type="STRING" id="1121306.SAMN02745196_02755"/>
<evidence type="ECO:0000313" key="2">
    <source>
        <dbReference type="Proteomes" id="UP000184526"/>
    </source>
</evidence>